<dbReference type="EMBL" id="DF143340">
    <property type="protein sequence ID" value="GAA52715.1"/>
    <property type="molecule type" value="Genomic_DNA"/>
</dbReference>
<evidence type="ECO:0000313" key="2">
    <source>
        <dbReference type="Proteomes" id="UP000008909"/>
    </source>
</evidence>
<reference evidence="1" key="1">
    <citation type="journal article" date="2011" name="Genome Biol.">
        <title>The draft genome of the carcinogenic human liver fluke Clonorchis sinensis.</title>
        <authorList>
            <person name="Wang X."/>
            <person name="Chen W."/>
            <person name="Huang Y."/>
            <person name="Sun J."/>
            <person name="Men J."/>
            <person name="Liu H."/>
            <person name="Luo F."/>
            <person name="Guo L."/>
            <person name="Lv X."/>
            <person name="Deng C."/>
            <person name="Zhou C."/>
            <person name="Fan Y."/>
            <person name="Li X."/>
            <person name="Huang L."/>
            <person name="Hu Y."/>
            <person name="Liang C."/>
            <person name="Hu X."/>
            <person name="Xu J."/>
            <person name="Yu X."/>
        </authorList>
    </citation>
    <scope>NUCLEOTIDE SEQUENCE [LARGE SCALE GENOMIC DNA]</scope>
    <source>
        <strain evidence="1">Henan</strain>
    </source>
</reference>
<organism evidence="1 2">
    <name type="scientific">Clonorchis sinensis</name>
    <name type="common">Chinese liver fluke</name>
    <dbReference type="NCBI Taxonomy" id="79923"/>
    <lineage>
        <taxon>Eukaryota</taxon>
        <taxon>Metazoa</taxon>
        <taxon>Spiralia</taxon>
        <taxon>Lophotrochozoa</taxon>
        <taxon>Platyhelminthes</taxon>
        <taxon>Trematoda</taxon>
        <taxon>Digenea</taxon>
        <taxon>Opisthorchiida</taxon>
        <taxon>Opisthorchiata</taxon>
        <taxon>Opisthorchiidae</taxon>
        <taxon>Clonorchis</taxon>
    </lineage>
</organism>
<sequence length="210" mass="24011">MPGKPYTCFPEALYNYLIKSGCWPNRSIFRLLDERSRVRNSLEILELHTADDTKLRSIGYMYSACQKTVYLTGLFSPSMCSVEATKRWTVYDPETNIEKIFSKLLENSVYSSKSRTKMDSATVTYQYERMQDRSSKLTAVLYITPSPYIENDTTQRTSVPHYNQVVHTAPKTSIIRIGYINPVVLGHSSDQLQQISGILQRGDLQVRNSG</sequence>
<reference key="2">
    <citation type="submission" date="2011-10" db="EMBL/GenBank/DDBJ databases">
        <title>The genome and transcriptome sequence of Clonorchis sinensis provide insights into the carcinogenic liver fluke.</title>
        <authorList>
            <person name="Wang X."/>
            <person name="Huang Y."/>
            <person name="Chen W."/>
            <person name="Liu H."/>
            <person name="Guo L."/>
            <person name="Chen Y."/>
            <person name="Luo F."/>
            <person name="Zhou W."/>
            <person name="Sun J."/>
            <person name="Mao Q."/>
            <person name="Liang P."/>
            <person name="Zhou C."/>
            <person name="Tian Y."/>
            <person name="Men J."/>
            <person name="Lv X."/>
            <person name="Huang L."/>
            <person name="Zhou J."/>
            <person name="Hu Y."/>
            <person name="Li R."/>
            <person name="Zhang F."/>
            <person name="Lei H."/>
            <person name="Li X."/>
            <person name="Hu X."/>
            <person name="Liang C."/>
            <person name="Xu J."/>
            <person name="Wu Z."/>
            <person name="Yu X."/>
        </authorList>
    </citation>
    <scope>NUCLEOTIDE SEQUENCE</scope>
    <source>
        <strain>Henan</strain>
    </source>
</reference>
<dbReference type="Proteomes" id="UP000008909">
    <property type="component" value="Unassembled WGS sequence"/>
</dbReference>
<proteinExistence type="predicted"/>
<name>G7YID2_CLOSI</name>
<protein>
    <submittedName>
        <fullName evidence="1">Uncharacterized protein</fullName>
    </submittedName>
</protein>
<keyword evidence="2" id="KW-1185">Reference proteome</keyword>
<evidence type="ECO:0000313" key="1">
    <source>
        <dbReference type="EMBL" id="GAA52715.1"/>
    </source>
</evidence>
<dbReference type="AlphaFoldDB" id="G7YID2"/>
<accession>G7YID2</accession>
<gene>
    <name evidence="1" type="ORF">CLF_108662</name>
</gene>